<organism evidence="6 7">
    <name type="scientific">Cichlidogyrus casuarinus</name>
    <dbReference type="NCBI Taxonomy" id="1844966"/>
    <lineage>
        <taxon>Eukaryota</taxon>
        <taxon>Metazoa</taxon>
        <taxon>Spiralia</taxon>
        <taxon>Lophotrochozoa</taxon>
        <taxon>Platyhelminthes</taxon>
        <taxon>Monogenea</taxon>
        <taxon>Monopisthocotylea</taxon>
        <taxon>Dactylogyridea</taxon>
        <taxon>Ancyrocephalidae</taxon>
        <taxon>Cichlidogyrus</taxon>
    </lineage>
</organism>
<dbReference type="PANTHER" id="PTHR11662:SF399">
    <property type="entry name" value="FI19708P1-RELATED"/>
    <property type="match status" value="1"/>
</dbReference>
<keyword evidence="4 5" id="KW-0472">Membrane</keyword>
<name>A0ABD2QJE8_9PLAT</name>
<evidence type="ECO:0000256" key="5">
    <source>
        <dbReference type="SAM" id="Phobius"/>
    </source>
</evidence>
<gene>
    <name evidence="6" type="ORF">Ciccas_002457</name>
</gene>
<feature type="transmembrane region" description="Helical" evidence="5">
    <location>
        <begin position="187"/>
        <end position="208"/>
    </location>
</feature>
<feature type="transmembrane region" description="Helical" evidence="5">
    <location>
        <begin position="146"/>
        <end position="166"/>
    </location>
</feature>
<proteinExistence type="predicted"/>
<evidence type="ECO:0000313" key="6">
    <source>
        <dbReference type="EMBL" id="KAL3318866.1"/>
    </source>
</evidence>
<evidence type="ECO:0000313" key="7">
    <source>
        <dbReference type="Proteomes" id="UP001626550"/>
    </source>
</evidence>
<comment type="subcellular location">
    <subcellularLocation>
        <location evidence="1">Membrane</location>
        <topology evidence="1">Multi-pass membrane protein</topology>
    </subcellularLocation>
</comment>
<dbReference type="Proteomes" id="UP001626550">
    <property type="component" value="Unassembled WGS sequence"/>
</dbReference>
<evidence type="ECO:0000256" key="2">
    <source>
        <dbReference type="ARBA" id="ARBA00022692"/>
    </source>
</evidence>
<dbReference type="GO" id="GO:0016020">
    <property type="term" value="C:membrane"/>
    <property type="evidence" value="ECO:0007669"/>
    <property type="project" value="UniProtKB-SubCell"/>
</dbReference>
<accession>A0ABD2QJE8</accession>
<comment type="caution">
    <text evidence="6">The sequence shown here is derived from an EMBL/GenBank/DDBJ whole genome shotgun (WGS) entry which is preliminary data.</text>
</comment>
<dbReference type="InterPro" id="IPR036259">
    <property type="entry name" value="MFS_trans_sf"/>
</dbReference>
<dbReference type="Gene3D" id="1.20.1250.20">
    <property type="entry name" value="MFS general substrate transporter like domains"/>
    <property type="match status" value="2"/>
</dbReference>
<keyword evidence="7" id="KW-1185">Reference proteome</keyword>
<feature type="transmembrane region" description="Helical" evidence="5">
    <location>
        <begin position="228"/>
        <end position="250"/>
    </location>
</feature>
<reference evidence="6 7" key="1">
    <citation type="submission" date="2024-11" db="EMBL/GenBank/DDBJ databases">
        <title>Adaptive evolution of stress response genes in parasites aligns with host niche diversity.</title>
        <authorList>
            <person name="Hahn C."/>
            <person name="Resl P."/>
        </authorList>
    </citation>
    <scope>NUCLEOTIDE SEQUENCE [LARGE SCALE GENOMIC DNA]</scope>
    <source>
        <strain evidence="6">EGGRZ-B1_66</strain>
        <tissue evidence="6">Body</tissue>
    </source>
</reference>
<feature type="transmembrane region" description="Helical" evidence="5">
    <location>
        <begin position="107"/>
        <end position="126"/>
    </location>
</feature>
<keyword evidence="2 5" id="KW-0812">Transmembrane</keyword>
<dbReference type="EMBL" id="JBJKFK010000194">
    <property type="protein sequence ID" value="KAL3318866.1"/>
    <property type="molecule type" value="Genomic_DNA"/>
</dbReference>
<keyword evidence="3 5" id="KW-1133">Transmembrane helix</keyword>
<feature type="transmembrane region" description="Helical" evidence="5">
    <location>
        <begin position="77"/>
        <end position="95"/>
    </location>
</feature>
<dbReference type="AlphaFoldDB" id="A0ABD2QJE8"/>
<evidence type="ECO:0000256" key="1">
    <source>
        <dbReference type="ARBA" id="ARBA00004141"/>
    </source>
</evidence>
<dbReference type="Pfam" id="PF07690">
    <property type="entry name" value="MFS_1"/>
    <property type="match status" value="1"/>
</dbReference>
<dbReference type="InterPro" id="IPR050382">
    <property type="entry name" value="MFS_Na/Anion_cotransporter"/>
</dbReference>
<dbReference type="SUPFAM" id="SSF103473">
    <property type="entry name" value="MFS general substrate transporter"/>
    <property type="match status" value="1"/>
</dbReference>
<protein>
    <submittedName>
        <fullName evidence="6">Uncharacterized protein</fullName>
    </submittedName>
</protein>
<dbReference type="PANTHER" id="PTHR11662">
    <property type="entry name" value="SOLUTE CARRIER FAMILY 17"/>
    <property type="match status" value="1"/>
</dbReference>
<sequence>MSNFIIRTDINITIVAMIKTNNTAGAKSTHTVCNIVSNTTAENSTINAGNKIPSLSFFLGSFDWDEKQKGLILSGFYWGYGLLQGFTVPTCNALIGRWIPKYERSRCLTIFFSGNYIGMMVTQFLAGFISQPYQIDSVYYSNWPHVFYLFGTFGCIVAIIATEVLLGKKEDLATHNPMKKSVPWKSMLTSVPFWAIVSAHVTCNWIFYTSINYLPTYMSQVLGFDVKTVGLLTAIPFLVQWPTSLLISVASDVMLKRGHLTTSQVRKINTCLGTHIFLLTP</sequence>
<dbReference type="InterPro" id="IPR011701">
    <property type="entry name" value="MFS"/>
</dbReference>
<evidence type="ECO:0000256" key="3">
    <source>
        <dbReference type="ARBA" id="ARBA00022989"/>
    </source>
</evidence>
<evidence type="ECO:0000256" key="4">
    <source>
        <dbReference type="ARBA" id="ARBA00023136"/>
    </source>
</evidence>